<evidence type="ECO:0000313" key="2">
    <source>
        <dbReference type="EMBL" id="OZM71132.1"/>
    </source>
</evidence>
<protein>
    <submittedName>
        <fullName evidence="2">Uncharacterized protein</fullName>
    </submittedName>
</protein>
<dbReference type="InParanoid" id="A0A263CYA5"/>
<evidence type="ECO:0000313" key="3">
    <source>
        <dbReference type="Proteomes" id="UP000242444"/>
    </source>
</evidence>
<keyword evidence="1" id="KW-1133">Transmembrane helix</keyword>
<reference evidence="2 3" key="1">
    <citation type="submission" date="2017-07" db="EMBL/GenBank/DDBJ databases">
        <title>Amycolatopsis antarcticus sp. nov., isolated from the surface of an Antarcticus brown macroalga.</title>
        <authorList>
            <person name="Wang J."/>
            <person name="Leiva S."/>
            <person name="Huang J."/>
            <person name="Huang Y."/>
        </authorList>
    </citation>
    <scope>NUCLEOTIDE SEQUENCE [LARGE SCALE GENOMIC DNA]</scope>
    <source>
        <strain evidence="2 3">AU-G6</strain>
    </source>
</reference>
<keyword evidence="1" id="KW-0472">Membrane</keyword>
<name>A0A263CYA5_9PSEU</name>
<dbReference type="Proteomes" id="UP000242444">
    <property type="component" value="Unassembled WGS sequence"/>
</dbReference>
<comment type="caution">
    <text evidence="2">The sequence shown here is derived from an EMBL/GenBank/DDBJ whole genome shotgun (WGS) entry which is preliminary data.</text>
</comment>
<dbReference type="RefSeq" id="WP_094864752.1">
    <property type="nucleotide sequence ID" value="NZ_NKYE01000015.1"/>
</dbReference>
<keyword evidence="1" id="KW-0812">Transmembrane</keyword>
<organism evidence="2 3">
    <name type="scientific">Amycolatopsis antarctica</name>
    <dbReference type="NCBI Taxonomy" id="1854586"/>
    <lineage>
        <taxon>Bacteria</taxon>
        <taxon>Bacillati</taxon>
        <taxon>Actinomycetota</taxon>
        <taxon>Actinomycetes</taxon>
        <taxon>Pseudonocardiales</taxon>
        <taxon>Pseudonocardiaceae</taxon>
        <taxon>Amycolatopsis</taxon>
    </lineage>
</organism>
<dbReference type="AlphaFoldDB" id="A0A263CYA5"/>
<keyword evidence="3" id="KW-1185">Reference proteome</keyword>
<gene>
    <name evidence="2" type="ORF">CFN78_21965</name>
</gene>
<feature type="transmembrane region" description="Helical" evidence="1">
    <location>
        <begin position="7"/>
        <end position="27"/>
    </location>
</feature>
<proteinExistence type="predicted"/>
<sequence>MNSREVRALAAIIAILTVVATLLIGYIGDSWGAAAWVAGIGAVLVALGLRAAHTATGRGGAAED</sequence>
<accession>A0A263CYA5</accession>
<evidence type="ECO:0000256" key="1">
    <source>
        <dbReference type="SAM" id="Phobius"/>
    </source>
</evidence>
<feature type="transmembrane region" description="Helical" evidence="1">
    <location>
        <begin position="33"/>
        <end position="52"/>
    </location>
</feature>
<dbReference type="EMBL" id="NKYE01000015">
    <property type="protein sequence ID" value="OZM71132.1"/>
    <property type="molecule type" value="Genomic_DNA"/>
</dbReference>